<gene>
    <name evidence="2" type="ORF">SAMN05444278_101117</name>
</gene>
<dbReference type="STRING" id="1155689.SAMN05444278_101117"/>
<reference evidence="2 3" key="1">
    <citation type="submission" date="2016-11" db="EMBL/GenBank/DDBJ databases">
        <authorList>
            <person name="Jaros S."/>
            <person name="Januszkiewicz K."/>
            <person name="Wedrychowicz H."/>
        </authorList>
    </citation>
    <scope>NUCLEOTIDE SEQUENCE [LARGE SCALE GENOMIC DNA]</scope>
    <source>
        <strain evidence="2 3">DSM 25661</strain>
    </source>
</reference>
<feature type="signal peptide" evidence="1">
    <location>
        <begin position="1"/>
        <end position="26"/>
    </location>
</feature>
<sequence>MKQLKFIVVLIMLGLFQACVSSSVVATEEQKAKLELMMNDKSFNIESQVAYPMSSSGMNAVSNLNLLPIGSSASRIDISKTANHIKLMNDSININLPYYGERQMGSGYSEKQGIDIQGKPENVLITYNENKKMYRIKFDAQNKTESFNFDISIYSNLKASVRINSSDRTSIRFDGDVKMLED</sequence>
<evidence type="ECO:0008006" key="4">
    <source>
        <dbReference type="Google" id="ProtNLM"/>
    </source>
</evidence>
<protein>
    <recommendedName>
        <fullName evidence="4">DUF4251 domain-containing protein</fullName>
    </recommendedName>
</protein>
<dbReference type="PROSITE" id="PS51257">
    <property type="entry name" value="PROKAR_LIPOPROTEIN"/>
    <property type="match status" value="1"/>
</dbReference>
<dbReference type="Gene3D" id="2.40.128.410">
    <property type="match status" value="1"/>
</dbReference>
<dbReference type="OrthoDB" id="1448121at2"/>
<name>A0A1M4SEJ9_9FLAO</name>
<feature type="chain" id="PRO_5012183331" description="DUF4251 domain-containing protein" evidence="1">
    <location>
        <begin position="27"/>
        <end position="182"/>
    </location>
</feature>
<dbReference type="EMBL" id="FQTW01000001">
    <property type="protein sequence ID" value="SHE30629.1"/>
    <property type="molecule type" value="Genomic_DNA"/>
</dbReference>
<accession>A0A1M4SEJ9</accession>
<dbReference type="AlphaFoldDB" id="A0A1M4SEJ9"/>
<keyword evidence="3" id="KW-1185">Reference proteome</keyword>
<dbReference type="Proteomes" id="UP000184462">
    <property type="component" value="Unassembled WGS sequence"/>
</dbReference>
<dbReference type="RefSeq" id="WP_159432015.1">
    <property type="nucleotide sequence ID" value="NZ_FQTW01000001.1"/>
</dbReference>
<proteinExistence type="predicted"/>
<keyword evidence="1" id="KW-0732">Signal</keyword>
<evidence type="ECO:0000313" key="2">
    <source>
        <dbReference type="EMBL" id="SHE30629.1"/>
    </source>
</evidence>
<organism evidence="2 3">
    <name type="scientific">Psychroflexus salarius</name>
    <dbReference type="NCBI Taxonomy" id="1155689"/>
    <lineage>
        <taxon>Bacteria</taxon>
        <taxon>Pseudomonadati</taxon>
        <taxon>Bacteroidota</taxon>
        <taxon>Flavobacteriia</taxon>
        <taxon>Flavobacteriales</taxon>
        <taxon>Flavobacteriaceae</taxon>
        <taxon>Psychroflexus</taxon>
    </lineage>
</organism>
<evidence type="ECO:0000256" key="1">
    <source>
        <dbReference type="SAM" id="SignalP"/>
    </source>
</evidence>
<evidence type="ECO:0000313" key="3">
    <source>
        <dbReference type="Proteomes" id="UP000184462"/>
    </source>
</evidence>
<dbReference type="Pfam" id="PF14059">
    <property type="entry name" value="DUF4251"/>
    <property type="match status" value="1"/>
</dbReference>
<dbReference type="InterPro" id="IPR025347">
    <property type="entry name" value="DUF4251"/>
</dbReference>